<proteinExistence type="inferred from homology"/>
<dbReference type="PANTHER" id="PTHR43667:SF1">
    <property type="entry name" value="CYCLOPROPANE-FATTY-ACYL-PHOSPHOLIPID SYNTHASE"/>
    <property type="match status" value="1"/>
</dbReference>
<dbReference type="AlphaFoldDB" id="A0A928ZW63"/>
<evidence type="ECO:0000313" key="6">
    <source>
        <dbReference type="EMBL" id="MBE9068575.1"/>
    </source>
</evidence>
<dbReference type="PANTHER" id="PTHR43667">
    <property type="entry name" value="CYCLOPROPANE-FATTY-ACYL-PHOSPHOLIPID SYNTHASE"/>
    <property type="match status" value="1"/>
</dbReference>
<evidence type="ECO:0000313" key="7">
    <source>
        <dbReference type="Proteomes" id="UP000615026"/>
    </source>
</evidence>
<dbReference type="Gene3D" id="3.40.50.150">
    <property type="entry name" value="Vaccinia Virus protein VP39"/>
    <property type="match status" value="1"/>
</dbReference>
<dbReference type="SUPFAM" id="SSF53335">
    <property type="entry name" value="S-adenosyl-L-methionine-dependent methyltransferases"/>
    <property type="match status" value="1"/>
</dbReference>
<gene>
    <name evidence="6" type="ORF">IQ260_18170</name>
</gene>
<dbReference type="EMBL" id="JADEXP010000181">
    <property type="protein sequence ID" value="MBE9068575.1"/>
    <property type="molecule type" value="Genomic_DNA"/>
</dbReference>
<keyword evidence="3" id="KW-0808">Transferase</keyword>
<evidence type="ECO:0000256" key="1">
    <source>
        <dbReference type="ARBA" id="ARBA00010815"/>
    </source>
</evidence>
<evidence type="ECO:0000256" key="3">
    <source>
        <dbReference type="ARBA" id="ARBA00022679"/>
    </source>
</evidence>
<name>A0A928ZW63_LEPEC</name>
<organism evidence="6 7">
    <name type="scientific">Leptolyngbya cf. ectocarpi LEGE 11479</name>
    <dbReference type="NCBI Taxonomy" id="1828722"/>
    <lineage>
        <taxon>Bacteria</taxon>
        <taxon>Bacillati</taxon>
        <taxon>Cyanobacteriota</taxon>
        <taxon>Cyanophyceae</taxon>
        <taxon>Leptolyngbyales</taxon>
        <taxon>Leptolyngbyaceae</taxon>
        <taxon>Leptolyngbya group</taxon>
        <taxon>Leptolyngbya</taxon>
    </lineage>
</organism>
<keyword evidence="4" id="KW-0949">S-adenosyl-L-methionine</keyword>
<dbReference type="Pfam" id="PF02353">
    <property type="entry name" value="CMAS"/>
    <property type="match status" value="1"/>
</dbReference>
<keyword evidence="5" id="KW-0443">Lipid metabolism</keyword>
<dbReference type="GO" id="GO:0006629">
    <property type="term" value="P:lipid metabolic process"/>
    <property type="evidence" value="ECO:0007669"/>
    <property type="project" value="UniProtKB-KW"/>
</dbReference>
<sequence length="369" mass="42627">MTLLSTLNRFLFLLPEAIIGGPSYARYMFWSRKCNQVLDPSTVWNKFTTPDHPLYEILLTHYPPGFIRRLIGDIYVAQLDRLAGISKHYDISNDFYQLFLDKKYMFYTCADFLNSTDTLEDAQENKANYLLYLIDPQPGEKIVDLGCGWGSMMKKIYDVTGDRQQLVGYTLATEQKRFIEDEYGFNVEFEDFVTATYEPNSLDKIYSIGAVEHIPKSKLLPVAQALASAIKPTGRIVHHFFCQLSDTMPSRLLAGADIFPGVELTSLQQHLDVFEQAGLQVRHHSLHDYRPTLKAWFERLVANEKEAIRLVGVQNYNKYQCYLAEAWRLFDNRDLVLTRFLLQRQDAPVRWEVATPVRLETAVEQPILT</sequence>
<dbReference type="Proteomes" id="UP000615026">
    <property type="component" value="Unassembled WGS sequence"/>
</dbReference>
<evidence type="ECO:0000256" key="4">
    <source>
        <dbReference type="ARBA" id="ARBA00022691"/>
    </source>
</evidence>
<dbReference type="GO" id="GO:0008168">
    <property type="term" value="F:methyltransferase activity"/>
    <property type="evidence" value="ECO:0007669"/>
    <property type="project" value="UniProtKB-KW"/>
</dbReference>
<reference evidence="6" key="1">
    <citation type="submission" date="2020-10" db="EMBL/GenBank/DDBJ databases">
        <authorList>
            <person name="Castelo-Branco R."/>
            <person name="Eusebio N."/>
            <person name="Adriana R."/>
            <person name="Vieira A."/>
            <person name="Brugerolle De Fraissinette N."/>
            <person name="Rezende De Castro R."/>
            <person name="Schneider M.P."/>
            <person name="Vasconcelos V."/>
            <person name="Leao P.N."/>
        </authorList>
    </citation>
    <scope>NUCLEOTIDE SEQUENCE</scope>
    <source>
        <strain evidence="6">LEGE 11479</strain>
    </source>
</reference>
<evidence type="ECO:0000256" key="5">
    <source>
        <dbReference type="ARBA" id="ARBA00023098"/>
    </source>
</evidence>
<comment type="similarity">
    <text evidence="1">Belongs to the CFA/CMAS family.</text>
</comment>
<dbReference type="InterPro" id="IPR050723">
    <property type="entry name" value="CFA/CMAS"/>
</dbReference>
<dbReference type="GO" id="GO:0032259">
    <property type="term" value="P:methylation"/>
    <property type="evidence" value="ECO:0007669"/>
    <property type="project" value="UniProtKB-KW"/>
</dbReference>
<comment type="caution">
    <text evidence="6">The sequence shown here is derived from an EMBL/GenBank/DDBJ whole genome shotgun (WGS) entry which is preliminary data.</text>
</comment>
<dbReference type="RefSeq" id="WP_193994516.1">
    <property type="nucleotide sequence ID" value="NZ_JADEXP010000181.1"/>
</dbReference>
<accession>A0A928ZW63</accession>
<protein>
    <submittedName>
        <fullName evidence="6">Class I SAM-dependent methyltransferase</fullName>
    </submittedName>
</protein>
<dbReference type="InterPro" id="IPR029063">
    <property type="entry name" value="SAM-dependent_MTases_sf"/>
</dbReference>
<keyword evidence="7" id="KW-1185">Reference proteome</keyword>
<keyword evidence="2 6" id="KW-0489">Methyltransferase</keyword>
<evidence type="ECO:0000256" key="2">
    <source>
        <dbReference type="ARBA" id="ARBA00022603"/>
    </source>
</evidence>